<sequence length="502" mass="56344">MDQVKKLQTTCLRPSQAQLALAIAIVNSKPAAIPVLDHINQIRFHVKQSTAQPLSLDAYKYFDSVAHWRQAYYKAEDEQSKLSNRVFELEQRVESLKLKLKDDDIKLTPESGKRKDGCDSGASGPRKKRQKNGPEIGVELESLDDIMSHMSSKEGSIGSLMRHLSTLQQNINKKPNWAVISAEMTLSSVNSNEASVPNLPKQKAILTTEPNSISILAVIESAHKILCQSINKMNNSAEGRKFDGQVTYHIVSLFETALQALEKQCQLQVTQNDKPKNKPLPKRRGTKISEAKSQGAFEINSNISFDDISRYIRHLLAGMMLRSTTLITKYESIFEGYLFVFLRRVGTLVSIMEFREMLSDPELQASPDQLPIPGGLSRAKTDDISLRAAEIESKHIVWLLEKVVALVHSVGMKSTRTLTDGPSAEAPGSNESLLRFTKKRMQRTLLKTVFSEDDPLFLDSLKQPQATSSEPTHMDESESASEWFSRQLWKYLGSDVLESVWK</sequence>
<gene>
    <name evidence="2" type="ORF">BGW36DRAFT_397804</name>
</gene>
<dbReference type="RefSeq" id="XP_046071124.1">
    <property type="nucleotide sequence ID" value="XM_046218333.1"/>
</dbReference>
<dbReference type="EMBL" id="JAJTJA010000007">
    <property type="protein sequence ID" value="KAH8696186.1"/>
    <property type="molecule type" value="Genomic_DNA"/>
</dbReference>
<feature type="compositionally biased region" description="Basic and acidic residues" evidence="1">
    <location>
        <begin position="107"/>
        <end position="118"/>
    </location>
</feature>
<dbReference type="Proteomes" id="UP001201262">
    <property type="component" value="Unassembled WGS sequence"/>
</dbReference>
<evidence type="ECO:0000313" key="2">
    <source>
        <dbReference type="EMBL" id="KAH8696186.1"/>
    </source>
</evidence>
<evidence type="ECO:0000313" key="3">
    <source>
        <dbReference type="Proteomes" id="UP001201262"/>
    </source>
</evidence>
<feature type="region of interest" description="Disordered" evidence="1">
    <location>
        <begin position="107"/>
        <end position="136"/>
    </location>
</feature>
<feature type="region of interest" description="Disordered" evidence="1">
    <location>
        <begin position="270"/>
        <end position="291"/>
    </location>
</feature>
<reference evidence="2" key="1">
    <citation type="submission" date="2021-12" db="EMBL/GenBank/DDBJ databases">
        <title>Convergent genome expansion in fungi linked to evolution of root-endophyte symbiosis.</title>
        <authorList>
            <consortium name="DOE Joint Genome Institute"/>
            <person name="Ke Y.-H."/>
            <person name="Bonito G."/>
            <person name="Liao H.-L."/>
            <person name="Looney B."/>
            <person name="Rojas-Flechas A."/>
            <person name="Nash J."/>
            <person name="Hameed K."/>
            <person name="Schadt C."/>
            <person name="Martin F."/>
            <person name="Crous P.W."/>
            <person name="Miettinen O."/>
            <person name="Magnuson J.K."/>
            <person name="Labbe J."/>
            <person name="Jacobson D."/>
            <person name="Doktycz M.J."/>
            <person name="Veneault-Fourrey C."/>
            <person name="Kuo A."/>
            <person name="Mondo S."/>
            <person name="Calhoun S."/>
            <person name="Riley R."/>
            <person name="Ohm R."/>
            <person name="LaButti K."/>
            <person name="Andreopoulos B."/>
            <person name="Pangilinan J."/>
            <person name="Nolan M."/>
            <person name="Tritt A."/>
            <person name="Clum A."/>
            <person name="Lipzen A."/>
            <person name="Daum C."/>
            <person name="Barry K."/>
            <person name="Grigoriev I.V."/>
            <person name="Vilgalys R."/>
        </authorList>
    </citation>
    <scope>NUCLEOTIDE SEQUENCE</scope>
    <source>
        <strain evidence="2">PMI_201</strain>
    </source>
</reference>
<feature type="compositionally biased region" description="Basic residues" evidence="1">
    <location>
        <begin position="277"/>
        <end position="286"/>
    </location>
</feature>
<accession>A0AAD4PZP2</accession>
<evidence type="ECO:0000256" key="1">
    <source>
        <dbReference type="SAM" id="MobiDB-lite"/>
    </source>
</evidence>
<comment type="caution">
    <text evidence="2">The sequence shown here is derived from an EMBL/GenBank/DDBJ whole genome shotgun (WGS) entry which is preliminary data.</text>
</comment>
<protein>
    <submittedName>
        <fullName evidence="2">Uncharacterized protein</fullName>
    </submittedName>
</protein>
<dbReference type="GeneID" id="70248620"/>
<organism evidence="2 3">
    <name type="scientific">Talaromyces proteolyticus</name>
    <dbReference type="NCBI Taxonomy" id="1131652"/>
    <lineage>
        <taxon>Eukaryota</taxon>
        <taxon>Fungi</taxon>
        <taxon>Dikarya</taxon>
        <taxon>Ascomycota</taxon>
        <taxon>Pezizomycotina</taxon>
        <taxon>Eurotiomycetes</taxon>
        <taxon>Eurotiomycetidae</taxon>
        <taxon>Eurotiales</taxon>
        <taxon>Trichocomaceae</taxon>
        <taxon>Talaromyces</taxon>
        <taxon>Talaromyces sect. Bacilispori</taxon>
    </lineage>
</organism>
<dbReference type="AlphaFoldDB" id="A0AAD4PZP2"/>
<proteinExistence type="predicted"/>
<name>A0AAD4PZP2_9EURO</name>
<keyword evidence="3" id="KW-1185">Reference proteome</keyword>